<proteinExistence type="predicted"/>
<dbReference type="InterPro" id="IPR036249">
    <property type="entry name" value="Thioredoxin-like_sf"/>
</dbReference>
<dbReference type="InterPro" id="IPR039542">
    <property type="entry name" value="Erv_N"/>
</dbReference>
<dbReference type="GO" id="GO:0005783">
    <property type="term" value="C:endoplasmic reticulum"/>
    <property type="evidence" value="ECO:0007669"/>
    <property type="project" value="TreeGrafter"/>
</dbReference>
<dbReference type="Pfam" id="PF07970">
    <property type="entry name" value="COPIIcoated_ERV"/>
    <property type="match status" value="1"/>
</dbReference>
<reference evidence="8" key="1">
    <citation type="journal article" date="2019" name="Nat. Commun.">
        <title>Expansion of phycobilisome linker gene families in mesophilic red algae.</title>
        <authorList>
            <person name="Lee J."/>
            <person name="Kim D."/>
            <person name="Bhattacharya D."/>
            <person name="Yoon H.S."/>
        </authorList>
    </citation>
    <scope>NUCLEOTIDE SEQUENCE [LARGE SCALE GENOMIC DNA]</scope>
    <source>
        <strain evidence="8">CCMP 1328</strain>
    </source>
</reference>
<organism evidence="7 8">
    <name type="scientific">Porphyridium purpureum</name>
    <name type="common">Red alga</name>
    <name type="synonym">Porphyridium cruentum</name>
    <dbReference type="NCBI Taxonomy" id="35688"/>
    <lineage>
        <taxon>Eukaryota</taxon>
        <taxon>Rhodophyta</taxon>
        <taxon>Bangiophyceae</taxon>
        <taxon>Porphyridiales</taxon>
        <taxon>Porphyridiaceae</taxon>
        <taxon>Porphyridium</taxon>
    </lineage>
</organism>
<dbReference type="SUPFAM" id="SSF52833">
    <property type="entry name" value="Thioredoxin-like"/>
    <property type="match status" value="1"/>
</dbReference>
<dbReference type="Proteomes" id="UP000324585">
    <property type="component" value="Unassembled WGS sequence"/>
</dbReference>
<feature type="transmembrane region" description="Helical" evidence="5">
    <location>
        <begin position="448"/>
        <end position="466"/>
    </location>
</feature>
<dbReference type="PANTHER" id="PTHR10984:SF37">
    <property type="entry name" value="PROTEIN DISULFIDE-ISOMERASE 5-3"/>
    <property type="match status" value="1"/>
</dbReference>
<dbReference type="Pfam" id="PF00085">
    <property type="entry name" value="Thioredoxin"/>
    <property type="match status" value="1"/>
</dbReference>
<evidence type="ECO:0000256" key="3">
    <source>
        <dbReference type="ARBA" id="ARBA00022989"/>
    </source>
</evidence>
<dbReference type="InterPro" id="IPR013766">
    <property type="entry name" value="Thioredoxin_domain"/>
</dbReference>
<keyword evidence="3 5" id="KW-1133">Transmembrane helix</keyword>
<evidence type="ECO:0000256" key="5">
    <source>
        <dbReference type="SAM" id="Phobius"/>
    </source>
</evidence>
<dbReference type="GO" id="GO:0030134">
    <property type="term" value="C:COPII-coated ER to Golgi transport vesicle"/>
    <property type="evidence" value="ECO:0007669"/>
    <property type="project" value="TreeGrafter"/>
</dbReference>
<dbReference type="GO" id="GO:0016853">
    <property type="term" value="F:isomerase activity"/>
    <property type="evidence" value="ECO:0007669"/>
    <property type="project" value="UniProtKB-KW"/>
</dbReference>
<dbReference type="CDD" id="cd02961">
    <property type="entry name" value="PDI_a_family"/>
    <property type="match status" value="1"/>
</dbReference>
<dbReference type="OMA" id="KVHTYSG"/>
<gene>
    <name evidence="7" type="ORF">FVE85_0524</name>
</gene>
<evidence type="ECO:0000259" key="6">
    <source>
        <dbReference type="PROSITE" id="PS51352"/>
    </source>
</evidence>
<dbReference type="PROSITE" id="PS51352">
    <property type="entry name" value="THIOREDOXIN_2"/>
    <property type="match status" value="1"/>
</dbReference>
<dbReference type="InterPro" id="IPR045888">
    <property type="entry name" value="Erv"/>
</dbReference>
<keyword evidence="7" id="KW-0413">Isomerase</keyword>
<dbReference type="InterPro" id="IPR012936">
    <property type="entry name" value="Erv_C"/>
</dbReference>
<evidence type="ECO:0000256" key="1">
    <source>
        <dbReference type="ARBA" id="ARBA00004370"/>
    </source>
</evidence>
<comment type="caution">
    <text evidence="7">The sequence shown here is derived from an EMBL/GenBank/DDBJ whole genome shotgun (WGS) entry which is preliminary data.</text>
</comment>
<feature type="domain" description="Thioredoxin" evidence="6">
    <location>
        <begin position="148"/>
        <end position="278"/>
    </location>
</feature>
<evidence type="ECO:0000313" key="7">
    <source>
        <dbReference type="EMBL" id="KAA8496795.1"/>
    </source>
</evidence>
<dbReference type="PANTHER" id="PTHR10984">
    <property type="entry name" value="ENDOPLASMIC RETICULUM-GOLGI INTERMEDIATE COMPARTMENT PROTEIN"/>
    <property type="match status" value="1"/>
</dbReference>
<keyword evidence="8" id="KW-1185">Reference proteome</keyword>
<accession>A0A5J4Z056</accession>
<dbReference type="Gene3D" id="3.40.30.10">
    <property type="entry name" value="Glutaredoxin"/>
    <property type="match status" value="1"/>
</dbReference>
<dbReference type="OrthoDB" id="427280at2759"/>
<dbReference type="GO" id="GO:0016020">
    <property type="term" value="C:membrane"/>
    <property type="evidence" value="ECO:0007669"/>
    <property type="project" value="UniProtKB-SubCell"/>
</dbReference>
<evidence type="ECO:0000256" key="4">
    <source>
        <dbReference type="ARBA" id="ARBA00023136"/>
    </source>
</evidence>
<name>A0A5J4Z056_PORPP</name>
<keyword evidence="4 5" id="KW-0472">Membrane</keyword>
<sequence length="486" mass="54561">MVVVEGNRASKAAWRMRFGELDLFRKVPRDLVQSTRLGGALSLLALALLSVLLMTELSDMGRATTSTSLQVDRAPSSEPVTLSFRIALMSLPCKYVDVQLLDTRLRTATQSQRLVLKKTELADGAKYLDSLSKPLEQIRRYDKQGVVRPLGAPEEDNDSADQSGVTITVEQFRNNIVTRSPYTLVYFYLPYCPFCKSLVPVWEEVERKISSDVARFSRGVIKVVKIDCITSKELCIDQHVMAVPTIRVYERDTVLRPDYHSAKREAEDILAWVLGKITGADAKRAAAASGQDAAREISSKEGCVVSGSAQVQKSPAFMRISANAENYSVEAQHVNMTHLVEYFTANYEIPGDTTSKLHPMIALNLDTMHHTAFVTSKSQEGMSFDHYLKFIPTTYRSRWGPKQRLFQMTAASHGYYKQHGAAEIRVSYDFSPLVHVVEKQNTKQWYEFLAKLFAIIGGVICVVGLMDKGIYTYVAYQQKVRQGKQI</sequence>
<evidence type="ECO:0000313" key="8">
    <source>
        <dbReference type="Proteomes" id="UP000324585"/>
    </source>
</evidence>
<dbReference type="AlphaFoldDB" id="A0A5J4Z056"/>
<evidence type="ECO:0000256" key="2">
    <source>
        <dbReference type="ARBA" id="ARBA00022692"/>
    </source>
</evidence>
<protein>
    <submittedName>
        <fullName evidence="7">Protein disulfide-isomerase 5-4</fullName>
    </submittedName>
</protein>
<comment type="subcellular location">
    <subcellularLocation>
        <location evidence="1">Membrane</location>
    </subcellularLocation>
</comment>
<dbReference type="EMBL" id="VRMN01000002">
    <property type="protein sequence ID" value="KAA8496795.1"/>
    <property type="molecule type" value="Genomic_DNA"/>
</dbReference>
<keyword evidence="2 5" id="KW-0812">Transmembrane</keyword>
<dbReference type="Pfam" id="PF13850">
    <property type="entry name" value="ERGIC_N"/>
    <property type="match status" value="1"/>
</dbReference>